<feature type="transmembrane region" description="Helical" evidence="6">
    <location>
        <begin position="55"/>
        <end position="78"/>
    </location>
</feature>
<organism evidence="8 9">
    <name type="scientific">Agreia bicolorata</name>
    <dbReference type="NCBI Taxonomy" id="110935"/>
    <lineage>
        <taxon>Bacteria</taxon>
        <taxon>Bacillati</taxon>
        <taxon>Actinomycetota</taxon>
        <taxon>Actinomycetes</taxon>
        <taxon>Micrococcales</taxon>
        <taxon>Microbacteriaceae</taxon>
        <taxon>Agreia</taxon>
    </lineage>
</organism>
<dbReference type="AlphaFoldDB" id="A0A1T4WT47"/>
<feature type="transmembrane region" description="Helical" evidence="6">
    <location>
        <begin position="221"/>
        <end position="244"/>
    </location>
</feature>
<accession>A0A1T4WT47</accession>
<feature type="transmembrane region" description="Helical" evidence="6">
    <location>
        <begin position="197"/>
        <end position="214"/>
    </location>
</feature>
<evidence type="ECO:0000256" key="5">
    <source>
        <dbReference type="ARBA" id="ARBA00023136"/>
    </source>
</evidence>
<feature type="transmembrane region" description="Helical" evidence="6">
    <location>
        <begin position="98"/>
        <end position="125"/>
    </location>
</feature>
<evidence type="ECO:0000256" key="6">
    <source>
        <dbReference type="SAM" id="Phobius"/>
    </source>
</evidence>
<keyword evidence="4 6" id="KW-1133">Transmembrane helix</keyword>
<reference evidence="9" key="1">
    <citation type="submission" date="2017-02" db="EMBL/GenBank/DDBJ databases">
        <authorList>
            <person name="Varghese N."/>
            <person name="Submissions S."/>
        </authorList>
    </citation>
    <scope>NUCLEOTIDE SEQUENCE [LARGE SCALE GENOMIC DNA]</scope>
    <source>
        <strain evidence="9">VKM Ac-2052</strain>
    </source>
</reference>
<feature type="transmembrane region" description="Helical" evidence="6">
    <location>
        <begin position="386"/>
        <end position="404"/>
    </location>
</feature>
<dbReference type="EMBL" id="FUYG01000001">
    <property type="protein sequence ID" value="SKA79781.1"/>
    <property type="molecule type" value="Genomic_DNA"/>
</dbReference>
<evidence type="ECO:0000256" key="3">
    <source>
        <dbReference type="ARBA" id="ARBA00022692"/>
    </source>
</evidence>
<gene>
    <name evidence="8" type="ORF">SAMN06295879_0123</name>
</gene>
<keyword evidence="3 6" id="KW-0812">Transmembrane</keyword>
<evidence type="ECO:0000256" key="2">
    <source>
        <dbReference type="ARBA" id="ARBA00022475"/>
    </source>
</evidence>
<proteinExistence type="predicted"/>
<dbReference type="GO" id="GO:0005886">
    <property type="term" value="C:plasma membrane"/>
    <property type="evidence" value="ECO:0007669"/>
    <property type="project" value="UniProtKB-SubCell"/>
</dbReference>
<evidence type="ECO:0000256" key="4">
    <source>
        <dbReference type="ARBA" id="ARBA00022989"/>
    </source>
</evidence>
<name>A0A1T4WT47_9MICO</name>
<feature type="transmembrane region" description="Helical" evidence="6">
    <location>
        <begin position="146"/>
        <end position="167"/>
    </location>
</feature>
<comment type="subcellular location">
    <subcellularLocation>
        <location evidence="1">Cell membrane</location>
        <topology evidence="1">Multi-pass membrane protein</topology>
    </subcellularLocation>
</comment>
<feature type="transmembrane region" description="Helical" evidence="6">
    <location>
        <begin position="20"/>
        <end position="43"/>
    </location>
</feature>
<dbReference type="Pfam" id="PF02687">
    <property type="entry name" value="FtsX"/>
    <property type="match status" value="1"/>
</dbReference>
<feature type="transmembrane region" description="Helical" evidence="6">
    <location>
        <begin position="359"/>
        <end position="380"/>
    </location>
</feature>
<feature type="transmembrane region" description="Helical" evidence="6">
    <location>
        <begin position="278"/>
        <end position="305"/>
    </location>
</feature>
<evidence type="ECO:0000256" key="1">
    <source>
        <dbReference type="ARBA" id="ARBA00004651"/>
    </source>
</evidence>
<protein>
    <submittedName>
        <fullName evidence="8">Putative ABC transport system permease protein</fullName>
    </submittedName>
</protein>
<feature type="transmembrane region" description="Helical" evidence="6">
    <location>
        <begin position="325"/>
        <end position="347"/>
    </location>
</feature>
<sequence length="456" mass="46915">MIRLLLADLRTNLASRLGPLITIIGVTITLGVGLSLSATSVFYGGKIAQSMGTTATIVLVGAIIASGLVISSVQRIAVELRGRDYAIWQLARVLPATIGRLVIAQSLVVAMAGALVGAIIADLIVPSTIQALWREGLAKDGTIMRFGPGAALVDILAVTALVLISTIPAARRASRTPALAVLRESTPPMARMTLRRWIAVAVSLLAITALVLGMSGGRSELVGMGAMLPPVLVALAASVAPILYPRVLRLWTALLPARVSPAWYLGRHNARHKLSRSTAAITPMMVAVAIAGGPISDIATATNAILITRDSPPDYYTQDSSGNLALLLVLVGAPVAVATLGSAVVVFVTGRDRYRDNALLRAAGATNTTIVAASIAEALIHAATAFLLGLAGIALSASIIAALFMRETGGIPVMPYIPVAETAGIFAAGLALILVSTVGPTLLSLRADVPAMLAAE</sequence>
<keyword evidence="2" id="KW-1003">Cell membrane</keyword>
<evidence type="ECO:0000259" key="7">
    <source>
        <dbReference type="Pfam" id="PF02687"/>
    </source>
</evidence>
<keyword evidence="5 6" id="KW-0472">Membrane</keyword>
<dbReference type="InterPro" id="IPR003838">
    <property type="entry name" value="ABC3_permease_C"/>
</dbReference>
<feature type="transmembrane region" description="Helical" evidence="6">
    <location>
        <begin position="416"/>
        <end position="435"/>
    </location>
</feature>
<dbReference type="Proteomes" id="UP000189735">
    <property type="component" value="Unassembled WGS sequence"/>
</dbReference>
<dbReference type="RefSeq" id="WP_078712977.1">
    <property type="nucleotide sequence ID" value="NZ_FUYG01000001.1"/>
</dbReference>
<evidence type="ECO:0000313" key="9">
    <source>
        <dbReference type="Proteomes" id="UP000189735"/>
    </source>
</evidence>
<evidence type="ECO:0000313" key="8">
    <source>
        <dbReference type="EMBL" id="SKA79781.1"/>
    </source>
</evidence>
<feature type="domain" description="ABC3 transporter permease C-terminal" evidence="7">
    <location>
        <begin position="335"/>
        <end position="446"/>
    </location>
</feature>